<dbReference type="EMBL" id="VSSR01000014">
    <property type="protein sequence ID" value="TYL86107.1"/>
    <property type="molecule type" value="Genomic_DNA"/>
</dbReference>
<evidence type="ECO:0000313" key="1">
    <source>
        <dbReference type="EMBL" id="TYL86107.1"/>
    </source>
</evidence>
<keyword evidence="2" id="KW-1185">Reference proteome</keyword>
<accession>A0A5S4WZU9</accession>
<dbReference type="AlphaFoldDB" id="A0A5S4WZU9"/>
<dbReference type="Gene3D" id="3.30.2310.20">
    <property type="entry name" value="RelE-like"/>
    <property type="match status" value="1"/>
</dbReference>
<evidence type="ECO:0000313" key="2">
    <source>
        <dbReference type="Proteomes" id="UP000324853"/>
    </source>
</evidence>
<dbReference type="OrthoDB" id="9801102at2"/>
<dbReference type="InterPro" id="IPR035093">
    <property type="entry name" value="RelE/ParE_toxin_dom_sf"/>
</dbReference>
<comment type="caution">
    <text evidence="1">The sequence shown here is derived from an EMBL/GenBank/DDBJ whole genome shotgun (WGS) entry which is preliminary data.</text>
</comment>
<dbReference type="SUPFAM" id="SSF143011">
    <property type="entry name" value="RelE-like"/>
    <property type="match status" value="1"/>
</dbReference>
<protein>
    <submittedName>
        <fullName evidence="1">Killer suppression protein</fullName>
    </submittedName>
</protein>
<sequence>MEMRAKGKLRAALESEAACQKQHGRDMMKKIMLRLSELRAAVSLADFWPPMSGPERCHELKGELAGTFSIDLKQPYRLLFVPIEENAPKDRSDEQKRWASITKIEIVAIGDTHG</sequence>
<dbReference type="RefSeq" id="WP_148750463.1">
    <property type="nucleotide sequence ID" value="NZ_VSSR01000014.1"/>
</dbReference>
<dbReference type="Proteomes" id="UP000324853">
    <property type="component" value="Unassembled WGS sequence"/>
</dbReference>
<reference evidence="1 2" key="1">
    <citation type="submission" date="2019-08" db="EMBL/GenBank/DDBJ databases">
        <title>Bradyrhizobium hipponensis sp. nov., a rhizobium isolated from a Lupinus angustifolius root nodule in Tunisia.</title>
        <authorList>
            <person name="Off K."/>
            <person name="Rejili M."/>
            <person name="Mars M."/>
            <person name="Brachmann A."/>
            <person name="Marin M."/>
        </authorList>
    </citation>
    <scope>NUCLEOTIDE SEQUENCE [LARGE SCALE GENOMIC DNA]</scope>
    <source>
        <strain evidence="1 2">CTAW11</strain>
    </source>
</reference>
<proteinExistence type="predicted"/>
<gene>
    <name evidence="1" type="ORF">FXB38_08685</name>
</gene>
<name>A0A5S4WZU9_9BRAD</name>
<organism evidence="1 2">
    <name type="scientific">Bradyrhizobium cytisi</name>
    <dbReference type="NCBI Taxonomy" id="515489"/>
    <lineage>
        <taxon>Bacteria</taxon>
        <taxon>Pseudomonadati</taxon>
        <taxon>Pseudomonadota</taxon>
        <taxon>Alphaproteobacteria</taxon>
        <taxon>Hyphomicrobiales</taxon>
        <taxon>Nitrobacteraceae</taxon>
        <taxon>Bradyrhizobium</taxon>
    </lineage>
</organism>